<evidence type="ECO:0000256" key="1">
    <source>
        <dbReference type="ARBA" id="ARBA00022741"/>
    </source>
</evidence>
<name>A0ABP5EPQ4_9MICO</name>
<dbReference type="EMBL" id="BAAANO010000010">
    <property type="protein sequence ID" value="GAA2004211.1"/>
    <property type="molecule type" value="Genomic_DNA"/>
</dbReference>
<dbReference type="InterPro" id="IPR003833">
    <property type="entry name" value="CT_C_D"/>
</dbReference>
<dbReference type="InterPro" id="IPR010016">
    <property type="entry name" value="PxpB"/>
</dbReference>
<evidence type="ECO:0000313" key="7">
    <source>
        <dbReference type="Proteomes" id="UP001500755"/>
    </source>
</evidence>
<evidence type="ECO:0000259" key="5">
    <source>
        <dbReference type="SMART" id="SM00796"/>
    </source>
</evidence>
<reference evidence="7" key="1">
    <citation type="journal article" date="2019" name="Int. J. Syst. Evol. Microbiol.">
        <title>The Global Catalogue of Microorganisms (GCM) 10K type strain sequencing project: providing services to taxonomists for standard genome sequencing and annotation.</title>
        <authorList>
            <consortium name="The Broad Institute Genomics Platform"/>
            <consortium name="The Broad Institute Genome Sequencing Center for Infectious Disease"/>
            <person name="Wu L."/>
            <person name="Ma J."/>
        </authorList>
    </citation>
    <scope>NUCLEOTIDE SEQUENCE [LARGE SCALE GENOMIC DNA]</scope>
    <source>
        <strain evidence="7">JCM 14546</strain>
    </source>
</reference>
<dbReference type="Pfam" id="PF02682">
    <property type="entry name" value="CT_C_D"/>
    <property type="match status" value="1"/>
</dbReference>
<evidence type="ECO:0000256" key="3">
    <source>
        <dbReference type="ARBA" id="ARBA00022840"/>
    </source>
</evidence>
<evidence type="ECO:0000313" key="6">
    <source>
        <dbReference type="EMBL" id="GAA2004211.1"/>
    </source>
</evidence>
<dbReference type="PANTHER" id="PTHR34698:SF2">
    <property type="entry name" value="5-OXOPROLINASE SUBUNIT B"/>
    <property type="match status" value="1"/>
</dbReference>
<feature type="region of interest" description="Disordered" evidence="4">
    <location>
        <begin position="309"/>
        <end position="362"/>
    </location>
</feature>
<sequence length="362" mass="39443">MTTPAGASATVLPKARYTFGGDEFLFVEVSEAMSLAANFRATLIAKGIADRGIDGIVELCPANASLLIRFDPDVIHPFELRDTVSAIEDEVMAGGSSILETRVVEIPVWYEDPFTAEVVQRFREGYHQDPSGTDLDYAAKVNGLADAAAFIKAHQESPWLVTMVGFVAGLPFMFQLVDQERQLEVPKYRAPRTDTPKLTVGHGGAFACIYSVRGAGGYQMFGVAAAPIFEPAQQGADFRESMFFFRPGDVVKFRPVDKAEYEAIQEQVEAGTFTFKQAPVQFDMDRALAEGPAYNAELLSVLEEDPAGASKFSPPACRRPSRTVVVPGTTTSGFRRVARSTVSPRRRRTPLSATLPTTPSSR</sequence>
<proteinExistence type="predicted"/>
<feature type="compositionally biased region" description="Low complexity" evidence="4">
    <location>
        <begin position="350"/>
        <end position="362"/>
    </location>
</feature>
<organism evidence="6 7">
    <name type="scientific">Brevibacterium samyangense</name>
    <dbReference type="NCBI Taxonomy" id="366888"/>
    <lineage>
        <taxon>Bacteria</taxon>
        <taxon>Bacillati</taxon>
        <taxon>Actinomycetota</taxon>
        <taxon>Actinomycetes</taxon>
        <taxon>Micrococcales</taxon>
        <taxon>Brevibacteriaceae</taxon>
        <taxon>Brevibacterium</taxon>
    </lineage>
</organism>
<evidence type="ECO:0000256" key="2">
    <source>
        <dbReference type="ARBA" id="ARBA00022801"/>
    </source>
</evidence>
<dbReference type="Gene3D" id="2.40.100.10">
    <property type="entry name" value="Cyclophilin-like"/>
    <property type="match status" value="1"/>
</dbReference>
<dbReference type="SMART" id="SM00796">
    <property type="entry name" value="AHS1"/>
    <property type="match status" value="1"/>
</dbReference>
<dbReference type="InterPro" id="IPR029000">
    <property type="entry name" value="Cyclophilin-like_dom_sf"/>
</dbReference>
<evidence type="ECO:0000256" key="4">
    <source>
        <dbReference type="SAM" id="MobiDB-lite"/>
    </source>
</evidence>
<dbReference type="PANTHER" id="PTHR34698">
    <property type="entry name" value="5-OXOPROLINASE SUBUNIT B"/>
    <property type="match status" value="1"/>
</dbReference>
<keyword evidence="1" id="KW-0547">Nucleotide-binding</keyword>
<dbReference type="SUPFAM" id="SSF50891">
    <property type="entry name" value="Cyclophilin-like"/>
    <property type="match status" value="1"/>
</dbReference>
<comment type="caution">
    <text evidence="6">The sequence shown here is derived from an EMBL/GenBank/DDBJ whole genome shotgun (WGS) entry which is preliminary data.</text>
</comment>
<keyword evidence="7" id="KW-1185">Reference proteome</keyword>
<protein>
    <submittedName>
        <fullName evidence="6">Allophanate hydrolase subunit 1</fullName>
    </submittedName>
</protein>
<dbReference type="Gene3D" id="3.30.1360.40">
    <property type="match status" value="1"/>
</dbReference>
<keyword evidence="2 6" id="KW-0378">Hydrolase</keyword>
<dbReference type="SUPFAM" id="SSF160467">
    <property type="entry name" value="PH0987 N-terminal domain-like"/>
    <property type="match status" value="1"/>
</dbReference>
<accession>A0ABP5EPQ4</accession>
<dbReference type="GO" id="GO:0016787">
    <property type="term" value="F:hydrolase activity"/>
    <property type="evidence" value="ECO:0007669"/>
    <property type="project" value="UniProtKB-KW"/>
</dbReference>
<gene>
    <name evidence="6" type="ORF">GCM10009755_11930</name>
</gene>
<keyword evidence="3" id="KW-0067">ATP-binding</keyword>
<feature type="domain" description="Carboxyltransferase" evidence="5">
    <location>
        <begin position="15"/>
        <end position="245"/>
    </location>
</feature>
<dbReference type="Proteomes" id="UP001500755">
    <property type="component" value="Unassembled WGS sequence"/>
</dbReference>